<evidence type="ECO:0000256" key="4">
    <source>
        <dbReference type="ARBA" id="ARBA00023136"/>
    </source>
</evidence>
<sequence length="117" mass="12538">MRFALVFALILAVLTVVFALQNDDPMAVDFLFVQTQGSKALVLIVTFATGVLTGLLSTLPGRIRDRRKIKNLKGSTTPTPGPSAFESPSAETFSRKKKKQKDTKDTSSSPSSSSSSS</sequence>
<gene>
    <name evidence="8" type="ORF">CRI94_01480</name>
</gene>
<feature type="transmembrane region" description="Helical" evidence="6">
    <location>
        <begin position="43"/>
        <end position="63"/>
    </location>
</feature>
<name>A0A2A8D275_9BACT</name>
<evidence type="ECO:0000256" key="2">
    <source>
        <dbReference type="ARBA" id="ARBA00022692"/>
    </source>
</evidence>
<dbReference type="EMBL" id="PDEQ01000001">
    <property type="protein sequence ID" value="PEN14990.1"/>
    <property type="molecule type" value="Genomic_DNA"/>
</dbReference>
<accession>A0A2A8D275</accession>
<dbReference type="OrthoDB" id="1496201at2"/>
<dbReference type="AlphaFoldDB" id="A0A2A8D275"/>
<evidence type="ECO:0000313" key="8">
    <source>
        <dbReference type="EMBL" id="PEN14990.1"/>
    </source>
</evidence>
<evidence type="ECO:0000259" key="7">
    <source>
        <dbReference type="Pfam" id="PF06305"/>
    </source>
</evidence>
<feature type="region of interest" description="Disordered" evidence="5">
    <location>
        <begin position="67"/>
        <end position="117"/>
    </location>
</feature>
<keyword evidence="9" id="KW-1185">Reference proteome</keyword>
<dbReference type="PANTHER" id="PTHR41335:SF1">
    <property type="entry name" value="MEMBRANE PROTEIN"/>
    <property type="match status" value="1"/>
</dbReference>
<feature type="domain" description="Lipopolysaccharide assembly protein A" evidence="7">
    <location>
        <begin position="21"/>
        <end position="73"/>
    </location>
</feature>
<reference evidence="8 9" key="1">
    <citation type="submission" date="2017-10" db="EMBL/GenBank/DDBJ databases">
        <title>Draft genome of Longibacter Salinarum.</title>
        <authorList>
            <person name="Goh K.M."/>
            <person name="Shamsir M.S."/>
            <person name="Lim S.W."/>
        </authorList>
    </citation>
    <scope>NUCLEOTIDE SEQUENCE [LARGE SCALE GENOMIC DNA]</scope>
    <source>
        <strain evidence="8 9">KCTC 52045</strain>
    </source>
</reference>
<evidence type="ECO:0000256" key="6">
    <source>
        <dbReference type="SAM" id="Phobius"/>
    </source>
</evidence>
<evidence type="ECO:0000256" key="3">
    <source>
        <dbReference type="ARBA" id="ARBA00022989"/>
    </source>
</evidence>
<organism evidence="8 9">
    <name type="scientific">Longibacter salinarum</name>
    <dbReference type="NCBI Taxonomy" id="1850348"/>
    <lineage>
        <taxon>Bacteria</taxon>
        <taxon>Pseudomonadati</taxon>
        <taxon>Rhodothermota</taxon>
        <taxon>Rhodothermia</taxon>
        <taxon>Rhodothermales</taxon>
        <taxon>Salisaetaceae</taxon>
        <taxon>Longibacter</taxon>
    </lineage>
</organism>
<dbReference type="InterPro" id="IPR010445">
    <property type="entry name" value="LapA_dom"/>
</dbReference>
<keyword evidence="4 6" id="KW-0472">Membrane</keyword>
<dbReference type="GO" id="GO:0005886">
    <property type="term" value="C:plasma membrane"/>
    <property type="evidence" value="ECO:0007669"/>
    <property type="project" value="InterPro"/>
</dbReference>
<proteinExistence type="predicted"/>
<dbReference type="Pfam" id="PF06305">
    <property type="entry name" value="LapA_dom"/>
    <property type="match status" value="1"/>
</dbReference>
<keyword evidence="2 6" id="KW-0812">Transmembrane</keyword>
<dbReference type="PANTHER" id="PTHR41335">
    <property type="entry name" value="MEMBRANE PROTEIN-RELATED"/>
    <property type="match status" value="1"/>
</dbReference>
<dbReference type="RefSeq" id="WP_098073889.1">
    <property type="nucleotide sequence ID" value="NZ_PDEQ01000001.1"/>
</dbReference>
<feature type="compositionally biased region" description="Low complexity" evidence="5">
    <location>
        <begin position="106"/>
        <end position="117"/>
    </location>
</feature>
<comment type="caution">
    <text evidence="8">The sequence shown here is derived from an EMBL/GenBank/DDBJ whole genome shotgun (WGS) entry which is preliminary data.</text>
</comment>
<keyword evidence="3 6" id="KW-1133">Transmembrane helix</keyword>
<evidence type="ECO:0000256" key="5">
    <source>
        <dbReference type="SAM" id="MobiDB-lite"/>
    </source>
</evidence>
<evidence type="ECO:0000313" key="9">
    <source>
        <dbReference type="Proteomes" id="UP000220102"/>
    </source>
</evidence>
<evidence type="ECO:0000256" key="1">
    <source>
        <dbReference type="ARBA" id="ARBA00022475"/>
    </source>
</evidence>
<protein>
    <recommendedName>
        <fullName evidence="7">Lipopolysaccharide assembly protein A domain-containing protein</fullName>
    </recommendedName>
</protein>
<dbReference type="Proteomes" id="UP000220102">
    <property type="component" value="Unassembled WGS sequence"/>
</dbReference>
<keyword evidence="1" id="KW-1003">Cell membrane</keyword>